<evidence type="ECO:0000256" key="5">
    <source>
        <dbReference type="RuleBase" id="RU000416"/>
    </source>
</evidence>
<dbReference type="PROSITE" id="PS51679">
    <property type="entry name" value="SAM_MT_C5"/>
    <property type="match status" value="1"/>
</dbReference>
<dbReference type="Gene3D" id="3.90.120.10">
    <property type="entry name" value="DNA Methylase, subunit A, domain 2"/>
    <property type="match status" value="1"/>
</dbReference>
<evidence type="ECO:0000256" key="6">
    <source>
        <dbReference type="SAM" id="MobiDB-lite"/>
    </source>
</evidence>
<dbReference type="InterPro" id="IPR031303">
    <property type="entry name" value="C5_meth_CS"/>
</dbReference>
<dbReference type="InterPro" id="IPR029063">
    <property type="entry name" value="SAM-dependent_MTases_sf"/>
</dbReference>
<dbReference type="GO" id="GO:0044027">
    <property type="term" value="P:negative regulation of gene expression via chromosomal CpG island methylation"/>
    <property type="evidence" value="ECO:0007669"/>
    <property type="project" value="TreeGrafter"/>
</dbReference>
<dbReference type="GO" id="GO:0032259">
    <property type="term" value="P:methylation"/>
    <property type="evidence" value="ECO:0007669"/>
    <property type="project" value="UniProtKB-KW"/>
</dbReference>
<name>A0A1I6L1Z2_9EURY</name>
<dbReference type="Proteomes" id="UP000199062">
    <property type="component" value="Unassembled WGS sequence"/>
</dbReference>
<keyword evidence="3 7" id="KW-0808">Transferase</keyword>
<feature type="region of interest" description="Disordered" evidence="6">
    <location>
        <begin position="205"/>
        <end position="233"/>
    </location>
</feature>
<keyword evidence="4" id="KW-0949">S-adenosyl-L-methionine</keyword>
<dbReference type="GO" id="GO:0003886">
    <property type="term" value="F:DNA (cytosine-5-)-methyltransferase activity"/>
    <property type="evidence" value="ECO:0007669"/>
    <property type="project" value="UniProtKB-EC"/>
</dbReference>
<dbReference type="PANTHER" id="PTHR10629">
    <property type="entry name" value="CYTOSINE-SPECIFIC METHYLTRANSFERASE"/>
    <property type="match status" value="1"/>
</dbReference>
<dbReference type="EMBL" id="FOZK01000002">
    <property type="protein sequence ID" value="SFR97452.1"/>
    <property type="molecule type" value="Genomic_DNA"/>
</dbReference>
<dbReference type="PRINTS" id="PR00105">
    <property type="entry name" value="C5METTRFRASE"/>
</dbReference>
<dbReference type="SUPFAM" id="SSF53335">
    <property type="entry name" value="S-adenosyl-L-methionine-dependent methyltransferases"/>
    <property type="match status" value="1"/>
</dbReference>
<dbReference type="InterPro" id="IPR018117">
    <property type="entry name" value="C5_DNA_meth_AS"/>
</dbReference>
<dbReference type="GO" id="GO:0003677">
    <property type="term" value="F:DNA binding"/>
    <property type="evidence" value="ECO:0007669"/>
    <property type="project" value="TreeGrafter"/>
</dbReference>
<dbReference type="InterPro" id="IPR050390">
    <property type="entry name" value="C5-Methyltransferase"/>
</dbReference>
<evidence type="ECO:0000313" key="7">
    <source>
        <dbReference type="EMBL" id="SFR97452.1"/>
    </source>
</evidence>
<evidence type="ECO:0000313" key="8">
    <source>
        <dbReference type="Proteomes" id="UP000199062"/>
    </source>
</evidence>
<proteinExistence type="inferred from homology"/>
<dbReference type="RefSeq" id="WP_089816105.1">
    <property type="nucleotide sequence ID" value="NZ_FOZK01000002.1"/>
</dbReference>
<reference evidence="7 8" key="1">
    <citation type="submission" date="2016-10" db="EMBL/GenBank/DDBJ databases">
        <authorList>
            <person name="de Groot N.N."/>
        </authorList>
    </citation>
    <scope>NUCLEOTIDE SEQUENCE [LARGE SCALE GENOMIC DNA]</scope>
    <source>
        <strain evidence="7 8">CGMCC 1.10457</strain>
    </source>
</reference>
<dbReference type="InterPro" id="IPR001525">
    <property type="entry name" value="C5_MeTfrase"/>
</dbReference>
<evidence type="ECO:0000256" key="2">
    <source>
        <dbReference type="ARBA" id="ARBA00022603"/>
    </source>
</evidence>
<evidence type="ECO:0000256" key="1">
    <source>
        <dbReference type="ARBA" id="ARBA00011975"/>
    </source>
</evidence>
<sequence>MSNTPVAIDLFCGAGGLSQGLSDAGFDVIWGIDHSEEAVQTYRANHDGVAIKRNIRDVDPDGGIELAEDDKVPSEQVARFDIGPSDVDLIAGGPPCPTFSRVGRSKIGSVEGTSPEEDDRHELYQEFLRFVDYYDPGAFIMENVPGIINSENAGGRIVSDVIVSEMEAIGYNVDVYVVDAADYGVPQRRKRAFFIGNRLNRDNPNLKHWQTHREPEDDNETKLKRTGTVGQEQETVQATMEEVVSGDVPDFDEIVPEQPRKSPWITVGQAILDLPPVSPGGPTSDDSNFAIPEQATEYQMEPLTEYQEWARDVDESRDEALTNHRSRGHNMYDLSLYKLLGEGVGWDIGDVGQDLQPYRQDIFEDKYKKQHPRKPASTIVAHLEKDGHMFIHPREARSLTVREAARLQSFRDSFEFPVPLTKAFKIVGNAVPPRLAEVLGKALLEELFDVNRTDQKR</sequence>
<keyword evidence="8" id="KW-1185">Reference proteome</keyword>
<dbReference type="OrthoDB" id="5033at2157"/>
<gene>
    <name evidence="7" type="ORF">SAMN05216559_1856</name>
</gene>
<evidence type="ECO:0000256" key="3">
    <source>
        <dbReference type="ARBA" id="ARBA00022679"/>
    </source>
</evidence>
<dbReference type="Gene3D" id="3.40.50.150">
    <property type="entry name" value="Vaccinia Virus protein VP39"/>
    <property type="match status" value="1"/>
</dbReference>
<dbReference type="NCBIfam" id="TIGR00675">
    <property type="entry name" value="dcm"/>
    <property type="match status" value="1"/>
</dbReference>
<dbReference type="Pfam" id="PF00145">
    <property type="entry name" value="DNA_methylase"/>
    <property type="match status" value="1"/>
</dbReference>
<dbReference type="PROSITE" id="PS00094">
    <property type="entry name" value="C5_MTASE_1"/>
    <property type="match status" value="1"/>
</dbReference>
<evidence type="ECO:0000256" key="4">
    <source>
        <dbReference type="ARBA" id="ARBA00022691"/>
    </source>
</evidence>
<keyword evidence="2 7" id="KW-0489">Methyltransferase</keyword>
<dbReference type="PANTHER" id="PTHR10629:SF52">
    <property type="entry name" value="DNA (CYTOSINE-5)-METHYLTRANSFERASE 1"/>
    <property type="match status" value="1"/>
</dbReference>
<accession>A0A1I6L1Z2</accession>
<dbReference type="STRING" id="767519.SAMN05216559_1856"/>
<dbReference type="PROSITE" id="PS00095">
    <property type="entry name" value="C5_MTASE_2"/>
    <property type="match status" value="1"/>
</dbReference>
<dbReference type="EC" id="2.1.1.37" evidence="1"/>
<dbReference type="AlphaFoldDB" id="A0A1I6L1Z2"/>
<feature type="compositionally biased region" description="Basic and acidic residues" evidence="6">
    <location>
        <begin position="205"/>
        <end position="223"/>
    </location>
</feature>
<protein>
    <recommendedName>
        <fullName evidence="1">DNA (cytosine-5-)-methyltransferase</fullName>
        <ecNumber evidence="1">2.1.1.37</ecNumber>
    </recommendedName>
</protein>
<organism evidence="7 8">
    <name type="scientific">Halomicrobium zhouii</name>
    <dbReference type="NCBI Taxonomy" id="767519"/>
    <lineage>
        <taxon>Archaea</taxon>
        <taxon>Methanobacteriati</taxon>
        <taxon>Methanobacteriota</taxon>
        <taxon>Stenosarchaea group</taxon>
        <taxon>Halobacteria</taxon>
        <taxon>Halobacteriales</taxon>
        <taxon>Haloarculaceae</taxon>
        <taxon>Halomicrobium</taxon>
    </lineage>
</organism>
<comment type="similarity">
    <text evidence="5">Belongs to the class I-like SAM-binding methyltransferase superfamily. C5-methyltransferase family.</text>
</comment>